<dbReference type="EMBL" id="CADCVA010000122">
    <property type="protein sequence ID" value="CAA9413095.1"/>
    <property type="molecule type" value="Genomic_DNA"/>
</dbReference>
<protein>
    <submittedName>
        <fullName evidence="2">Circadian phase modifier</fullName>
    </submittedName>
</protein>
<dbReference type="GO" id="GO:0016787">
    <property type="term" value="F:hydrolase activity"/>
    <property type="evidence" value="ECO:0007669"/>
    <property type="project" value="InterPro"/>
</dbReference>
<dbReference type="SUPFAM" id="SSF52255">
    <property type="entry name" value="N5-CAIR mutase (phosphoribosylaminoimidazole carboxylase, PurE)"/>
    <property type="match status" value="1"/>
</dbReference>
<evidence type="ECO:0000313" key="2">
    <source>
        <dbReference type="EMBL" id="CAA9413095.1"/>
    </source>
</evidence>
<dbReference type="Pfam" id="PF00731">
    <property type="entry name" value="AIRC"/>
    <property type="match status" value="1"/>
</dbReference>
<dbReference type="NCBIfam" id="NF033503">
    <property type="entry name" value="LarB"/>
    <property type="match status" value="1"/>
</dbReference>
<proteinExistence type="predicted"/>
<dbReference type="InterPro" id="IPR039476">
    <property type="entry name" value="P2CMN_synthase_LarB"/>
</dbReference>
<name>A0A6J4PGR4_9ACTN</name>
<organism evidence="2">
    <name type="scientific">uncultured Rubrobacteraceae bacterium</name>
    <dbReference type="NCBI Taxonomy" id="349277"/>
    <lineage>
        <taxon>Bacteria</taxon>
        <taxon>Bacillati</taxon>
        <taxon>Actinomycetota</taxon>
        <taxon>Rubrobacteria</taxon>
        <taxon>Rubrobacterales</taxon>
        <taxon>Rubrobacteraceae</taxon>
        <taxon>environmental samples</taxon>
    </lineage>
</organism>
<feature type="domain" description="PurE" evidence="1">
    <location>
        <begin position="139"/>
        <end position="273"/>
    </location>
</feature>
<dbReference type="Gene3D" id="3.40.50.1970">
    <property type="match status" value="1"/>
</dbReference>
<dbReference type="InterPro" id="IPR000031">
    <property type="entry name" value="PurE_dom"/>
</dbReference>
<evidence type="ECO:0000259" key="1">
    <source>
        <dbReference type="SMART" id="SM01001"/>
    </source>
</evidence>
<reference evidence="2" key="1">
    <citation type="submission" date="2020-02" db="EMBL/GenBank/DDBJ databases">
        <authorList>
            <person name="Meier V. D."/>
        </authorList>
    </citation>
    <scope>NUCLEOTIDE SEQUENCE</scope>
    <source>
        <strain evidence="2">AVDCRST_MAG82</strain>
    </source>
</reference>
<dbReference type="SMART" id="SM01001">
    <property type="entry name" value="AIRC"/>
    <property type="match status" value="1"/>
</dbReference>
<dbReference type="PANTHER" id="PTHR43064">
    <property type="entry name" value="PHOSPHORIBOSYLAMINOIMIDAZOLE CARBOXYLASE-RELATED"/>
    <property type="match status" value="1"/>
</dbReference>
<dbReference type="PANTHER" id="PTHR43064:SF1">
    <property type="entry name" value="SLL1489 PROTEIN"/>
    <property type="match status" value="1"/>
</dbReference>
<sequence length="287" mass="29531">MGKDVLDSYPLALLLYSDAEGMDELEKTLREVASGDLSPESAAGRLKRGEVRYLDEFAALDLGRSVRKGVPEVVYARGKTPAQVSSICATLLESHWRVIVSSPTQEHEAQIRATLPETPLRQAGRSIVIGNGEPTPSGGRVGALSAGTSDLSILEEAIAVASEMGATVTSFHDVGVAGIHRLAAPLEELRGFDPDCLVVAAGMEGALPSVVSGLVSVPVIGLPTSTGYGLGGDGTAAILGMLQTCSPGLSVVNVDNGVGAGATAALIANRAAAGRTAHENGRKFDHR</sequence>
<dbReference type="AlphaFoldDB" id="A0A6J4PGR4"/>
<gene>
    <name evidence="2" type="ORF">AVDCRST_MAG82-919</name>
</gene>
<accession>A0A6J4PGR4</accession>
<dbReference type="GO" id="GO:0006189">
    <property type="term" value="P:'de novo' IMP biosynthetic process"/>
    <property type="evidence" value="ECO:0007669"/>
    <property type="project" value="InterPro"/>
</dbReference>